<evidence type="ECO:0000256" key="2">
    <source>
        <dbReference type="SAM" id="SignalP"/>
    </source>
</evidence>
<sequence length="114" mass="12572">MAGKEMIFIAALFVVVQSTPRFSFDQLSCPSVYSLKTAVKENECTKNEDCRRARYICCENQNKVNVCAEGVLSQPITNLDSNKKATVESESTNLDKSIPVPTASTDNDDDVNDD</sequence>
<proteinExistence type="evidence at transcript level"/>
<keyword evidence="2" id="KW-0732">Signal</keyword>
<evidence type="ECO:0000256" key="1">
    <source>
        <dbReference type="SAM" id="MobiDB-lite"/>
    </source>
</evidence>
<dbReference type="EMBL" id="FN908672">
    <property type="protein sequence ID" value="CBM69260.1"/>
    <property type="molecule type" value="mRNA"/>
</dbReference>
<accession>E6ZCJ1</accession>
<feature type="region of interest" description="Disordered" evidence="1">
    <location>
        <begin position="83"/>
        <end position="114"/>
    </location>
</feature>
<protein>
    <submittedName>
        <fullName evidence="3">Venom protein Ci-23a</fullName>
    </submittedName>
</protein>
<organism evidence="3">
    <name type="scientific">Chelonus inanitus</name>
    <dbReference type="NCBI Taxonomy" id="49201"/>
    <lineage>
        <taxon>Eukaryota</taxon>
        <taxon>Metazoa</taxon>
        <taxon>Ecdysozoa</taxon>
        <taxon>Arthropoda</taxon>
        <taxon>Hexapoda</taxon>
        <taxon>Insecta</taxon>
        <taxon>Pterygota</taxon>
        <taxon>Neoptera</taxon>
        <taxon>Endopterygota</taxon>
        <taxon>Hymenoptera</taxon>
        <taxon>Apocrita</taxon>
        <taxon>Ichneumonoidea</taxon>
        <taxon>Braconidae</taxon>
        <taxon>Cheloninae</taxon>
        <taxon>Chelonus</taxon>
    </lineage>
</organism>
<evidence type="ECO:0000313" key="3">
    <source>
        <dbReference type="EMBL" id="CBM69260.1"/>
    </source>
</evidence>
<name>E6ZCJ1_9HYME</name>
<feature type="chain" id="PRO_5003214544" evidence="2">
    <location>
        <begin position="19"/>
        <end position="114"/>
    </location>
</feature>
<reference evidence="3" key="1">
    <citation type="journal article" date="2010" name="BMC Genomics">
        <title>The venom composition of the parasitic wasp Chelonus inanitus resolved by combined expressed sequence tags analysis and proteomic approach.</title>
        <authorList>
            <person name="Vincent B."/>
            <person name="Kaeslin M."/>
            <person name="Roth T."/>
            <person name="Heller M."/>
            <person name="Poulain J."/>
            <person name="Cousserans F."/>
            <person name="Schaller J."/>
            <person name="Poirie M."/>
            <person name="Lanzrein B."/>
            <person name="Drezen J.-M."/>
            <person name="Moreau S.J.M."/>
        </authorList>
    </citation>
    <scope>NUCLEOTIDE SEQUENCE</scope>
    <source>
        <tissue evidence="3">Venom glands</tissue>
    </source>
</reference>
<dbReference type="AlphaFoldDB" id="E6ZCJ1"/>
<feature type="signal peptide" evidence="2">
    <location>
        <begin position="1"/>
        <end position="18"/>
    </location>
</feature>